<name>A0ACB8XFU1_ARCLA</name>
<accession>A0ACB8XFU1</accession>
<evidence type="ECO:0000313" key="1">
    <source>
        <dbReference type="EMBL" id="KAI3665441.1"/>
    </source>
</evidence>
<reference evidence="1 2" key="2">
    <citation type="journal article" date="2022" name="Mol. Ecol. Resour.">
        <title>The genomes of chicory, endive, great burdock and yacon provide insights into Asteraceae paleo-polyploidization history and plant inulin production.</title>
        <authorList>
            <person name="Fan W."/>
            <person name="Wang S."/>
            <person name="Wang H."/>
            <person name="Wang A."/>
            <person name="Jiang F."/>
            <person name="Liu H."/>
            <person name="Zhao H."/>
            <person name="Xu D."/>
            <person name="Zhang Y."/>
        </authorList>
    </citation>
    <scope>NUCLEOTIDE SEQUENCE [LARGE SCALE GENOMIC DNA]</scope>
    <source>
        <strain evidence="2">cv. Niubang</strain>
    </source>
</reference>
<dbReference type="EMBL" id="CM042064">
    <property type="protein sequence ID" value="KAI3665441.1"/>
    <property type="molecule type" value="Genomic_DNA"/>
</dbReference>
<reference evidence="2" key="1">
    <citation type="journal article" date="2022" name="Mol. Ecol. Resour.">
        <title>The genomes of chicory, endive, great burdock and yacon provide insights into Asteraceae palaeo-polyploidization history and plant inulin production.</title>
        <authorList>
            <person name="Fan W."/>
            <person name="Wang S."/>
            <person name="Wang H."/>
            <person name="Wang A."/>
            <person name="Jiang F."/>
            <person name="Liu H."/>
            <person name="Zhao H."/>
            <person name="Xu D."/>
            <person name="Zhang Y."/>
        </authorList>
    </citation>
    <scope>NUCLEOTIDE SEQUENCE [LARGE SCALE GENOMIC DNA]</scope>
    <source>
        <strain evidence="2">cv. Niubang</strain>
    </source>
</reference>
<gene>
    <name evidence="1" type="ORF">L6452_44068</name>
</gene>
<sequence length="103" mass="11375">MGPPMMLLDFTTYPDLSSHAIPDITTSNRLLSLAILRRVPPQGLTDTGAYPIQTSSNSAARATYCLLASQPERSLSVTQNLRLYKTDRLSMDLQHCLALHDSK</sequence>
<protein>
    <submittedName>
        <fullName evidence="1">Uncharacterized protein</fullName>
    </submittedName>
</protein>
<evidence type="ECO:0000313" key="2">
    <source>
        <dbReference type="Proteomes" id="UP001055879"/>
    </source>
</evidence>
<keyword evidence="2" id="KW-1185">Reference proteome</keyword>
<comment type="caution">
    <text evidence="1">The sequence shown here is derived from an EMBL/GenBank/DDBJ whole genome shotgun (WGS) entry which is preliminary data.</text>
</comment>
<dbReference type="Proteomes" id="UP001055879">
    <property type="component" value="Linkage Group LG18"/>
</dbReference>
<proteinExistence type="predicted"/>
<organism evidence="1 2">
    <name type="scientific">Arctium lappa</name>
    <name type="common">Greater burdock</name>
    <name type="synonym">Lappa major</name>
    <dbReference type="NCBI Taxonomy" id="4217"/>
    <lineage>
        <taxon>Eukaryota</taxon>
        <taxon>Viridiplantae</taxon>
        <taxon>Streptophyta</taxon>
        <taxon>Embryophyta</taxon>
        <taxon>Tracheophyta</taxon>
        <taxon>Spermatophyta</taxon>
        <taxon>Magnoliopsida</taxon>
        <taxon>eudicotyledons</taxon>
        <taxon>Gunneridae</taxon>
        <taxon>Pentapetalae</taxon>
        <taxon>asterids</taxon>
        <taxon>campanulids</taxon>
        <taxon>Asterales</taxon>
        <taxon>Asteraceae</taxon>
        <taxon>Carduoideae</taxon>
        <taxon>Cardueae</taxon>
        <taxon>Arctiinae</taxon>
        <taxon>Arctium</taxon>
    </lineage>
</organism>